<dbReference type="Proteomes" id="UP000824232">
    <property type="component" value="Unassembled WGS sequence"/>
</dbReference>
<protein>
    <submittedName>
        <fullName evidence="1">Uncharacterized protein</fullName>
    </submittedName>
</protein>
<gene>
    <name evidence="1" type="ORF">IAB38_05680</name>
</gene>
<evidence type="ECO:0000313" key="1">
    <source>
        <dbReference type="EMBL" id="HIR59525.1"/>
    </source>
</evidence>
<dbReference type="SUPFAM" id="SSF56219">
    <property type="entry name" value="DNase I-like"/>
    <property type="match status" value="1"/>
</dbReference>
<proteinExistence type="predicted"/>
<reference evidence="1" key="2">
    <citation type="journal article" date="2021" name="PeerJ">
        <title>Extensive microbial diversity within the chicken gut microbiome revealed by metagenomics and culture.</title>
        <authorList>
            <person name="Gilroy R."/>
            <person name="Ravi A."/>
            <person name="Getino M."/>
            <person name="Pursley I."/>
            <person name="Horton D.L."/>
            <person name="Alikhan N.F."/>
            <person name="Baker D."/>
            <person name="Gharbi K."/>
            <person name="Hall N."/>
            <person name="Watson M."/>
            <person name="Adriaenssens E.M."/>
            <person name="Foster-Nyarko E."/>
            <person name="Jarju S."/>
            <person name="Secka A."/>
            <person name="Antonio M."/>
            <person name="Oren A."/>
            <person name="Chaudhuri R.R."/>
            <person name="La Ragione R."/>
            <person name="Hildebrand F."/>
            <person name="Pallen M.J."/>
        </authorList>
    </citation>
    <scope>NUCLEOTIDE SEQUENCE</scope>
    <source>
        <strain evidence="1">CHK184-20233</strain>
    </source>
</reference>
<accession>A0A9D1DV21</accession>
<name>A0A9D1DV21_9FIRM</name>
<organism evidence="1 2">
    <name type="scientific">Candidatus Onthousia excrementipullorum</name>
    <dbReference type="NCBI Taxonomy" id="2840884"/>
    <lineage>
        <taxon>Bacteria</taxon>
        <taxon>Bacillati</taxon>
        <taxon>Bacillota</taxon>
        <taxon>Bacilli</taxon>
        <taxon>Candidatus Onthousia</taxon>
    </lineage>
</organism>
<dbReference type="AlphaFoldDB" id="A0A9D1DV21"/>
<dbReference type="EMBL" id="DVHC01000058">
    <property type="protein sequence ID" value="HIR59525.1"/>
    <property type="molecule type" value="Genomic_DNA"/>
</dbReference>
<reference evidence="1" key="1">
    <citation type="submission" date="2020-10" db="EMBL/GenBank/DDBJ databases">
        <authorList>
            <person name="Gilroy R."/>
        </authorList>
    </citation>
    <scope>NUCLEOTIDE SEQUENCE</scope>
    <source>
        <strain evidence="1">CHK184-20233</strain>
    </source>
</reference>
<sequence>MKNFRIVSFDLDRDSFVLNRYGINERVEAVSDFLKEENPDIAFLQGDSGILNRLECNNKELLSNYGIFGINNVRTIAKPNVKCALMHSGDNFEVTVLKTRDYNIGFFNVKKLKKDNLEELKRVYKQFTDSKNLEYIDYQVMTGSFVNTSIREIEEEFNLSLVSSVARSYYDKKNKKPMNHLLVSEDLVPVCDVKRHIGVVDSMKVSSHYPIIADFTYKKIRK</sequence>
<dbReference type="InterPro" id="IPR036691">
    <property type="entry name" value="Endo/exonu/phosph_ase_sf"/>
</dbReference>
<comment type="caution">
    <text evidence="1">The sequence shown here is derived from an EMBL/GenBank/DDBJ whole genome shotgun (WGS) entry which is preliminary data.</text>
</comment>
<evidence type="ECO:0000313" key="2">
    <source>
        <dbReference type="Proteomes" id="UP000824232"/>
    </source>
</evidence>